<feature type="transmembrane region" description="Helical" evidence="1">
    <location>
        <begin position="164"/>
        <end position="183"/>
    </location>
</feature>
<dbReference type="KEGG" id="cthd:CDO33_13770"/>
<keyword evidence="1" id="KW-0812">Transmembrane</keyword>
<dbReference type="OrthoDB" id="127145at2"/>
<proteinExistence type="predicted"/>
<feature type="transmembrane region" description="Helical" evidence="1">
    <location>
        <begin position="678"/>
        <end position="697"/>
    </location>
</feature>
<protein>
    <submittedName>
        <fullName evidence="2">Spermine synthase</fullName>
    </submittedName>
</protein>
<organism evidence="2 3">
    <name type="scientific">Clostridium thermosuccinogenes</name>
    <dbReference type="NCBI Taxonomy" id="84032"/>
    <lineage>
        <taxon>Bacteria</taxon>
        <taxon>Bacillati</taxon>
        <taxon>Bacillota</taxon>
        <taxon>Clostridia</taxon>
        <taxon>Eubacteriales</taxon>
        <taxon>Clostridiaceae</taxon>
        <taxon>Clostridium</taxon>
    </lineage>
</organism>
<feature type="transmembrane region" description="Helical" evidence="1">
    <location>
        <begin position="32"/>
        <end position="53"/>
    </location>
</feature>
<feature type="transmembrane region" description="Helical" evidence="1">
    <location>
        <begin position="549"/>
        <end position="570"/>
    </location>
</feature>
<gene>
    <name evidence="2" type="ORF">CDQ84_06820</name>
</gene>
<dbReference type="SUPFAM" id="SSF53335">
    <property type="entry name" value="S-adenosyl-L-methionine-dependent methyltransferases"/>
    <property type="match status" value="1"/>
</dbReference>
<feature type="transmembrane region" description="Helical" evidence="1">
    <location>
        <begin position="140"/>
        <end position="158"/>
    </location>
</feature>
<sequence>MLLSIFFISVSLFVYQVVLTRLYSAVLSYHYVFLTTSFAILGLGIGSIIAYMIRKKGRKPIVKLGKRKVAVNQEDMKGQLNKGSIILAASYIIVFSLNYLLPFVNNMLIYIVLGTIPFLIGGYVYSILFTEFSGISGKLYFADLVGSGVGSVAVIFLLNNAGMFRTVLILSIIALLPALILPVSAKKIKAIGYVLPLILVVGLILPVQYINSIEKNFNGILNNSKKTYGKLIKAGLSPEIVFSEWNAFSRTDVIKIPQKPEDMILTIDGAANAPMYEFDGDVESLKKFEADSGFLPFTIGRNDKTLLIGPGGGRDVLYALARGSKEISAVEINTSSIDAVKAFGEYNGNIYNRPEVKVYGEDGRSFVQRSRDKYDLIFLSLVMTNTSQGMAYALSENYIYTVEAMKDYLNHLSDNGKIAFLAHDEDDLSKIVATAMQALNEKGIPLKDTPDYIALYSQLIQQQHGGVAMHDPVIIIKNKPFTEDESKGLLETAKKNKIAPLYAPLVQEQGPLQQIKEAKISLKDYVNGFKSNVTPATDNRPYFYNFGKGVPATLILILMVVAIGSIIMFTPFAIKSGNFKPTMYFSLLGIGFMMIETPLIQKFILYLGHPTLAFTFVLAALLVGSGIGGYLSNSRLFNRVIGAFYLPSAMVAVISIILLLFLGFIFEGTSGLNLTGRIIVASILVMLQGFFMGMPFPRGLKLIGESKKNVIVPVMWGVNGVTSVIGSVLSVILSMTIGFTGALIAGAVIYLIVSFFKSL</sequence>
<dbReference type="InterPro" id="IPR029063">
    <property type="entry name" value="SAM-dependent_MTases_sf"/>
</dbReference>
<name>A0A2K2FNN6_9CLOT</name>
<feature type="transmembrane region" description="Helical" evidence="1">
    <location>
        <begin position="107"/>
        <end position="128"/>
    </location>
</feature>
<feature type="transmembrane region" description="Helical" evidence="1">
    <location>
        <begin position="612"/>
        <end position="631"/>
    </location>
</feature>
<reference evidence="2 3" key="1">
    <citation type="submission" date="2017-06" db="EMBL/GenBank/DDBJ databases">
        <title>Investigating the central metabolism of Clostridium thermosuccinogenes.</title>
        <authorList>
            <person name="Koendjbiharie J.G."/>
            <person name="van Kranenburg R."/>
        </authorList>
    </citation>
    <scope>NUCLEOTIDE SEQUENCE [LARGE SCALE GENOMIC DNA]</scope>
    <source>
        <strain evidence="2 3">DSM 5806</strain>
    </source>
</reference>
<feature type="transmembrane region" description="Helical" evidence="1">
    <location>
        <begin position="190"/>
        <end position="210"/>
    </location>
</feature>
<feature type="transmembrane region" description="Helical" evidence="1">
    <location>
        <begin position="643"/>
        <end position="666"/>
    </location>
</feature>
<keyword evidence="1" id="KW-0472">Membrane</keyword>
<dbReference type="Proteomes" id="UP000236151">
    <property type="component" value="Unassembled WGS sequence"/>
</dbReference>
<keyword evidence="1" id="KW-1133">Transmembrane helix</keyword>
<dbReference type="AlphaFoldDB" id="A0A2K2FNN6"/>
<evidence type="ECO:0000313" key="2">
    <source>
        <dbReference type="EMBL" id="PNU00398.1"/>
    </source>
</evidence>
<feature type="transmembrane region" description="Helical" evidence="1">
    <location>
        <begin position="735"/>
        <end position="756"/>
    </location>
</feature>
<feature type="transmembrane region" description="Helical" evidence="1">
    <location>
        <begin position="582"/>
        <end position="600"/>
    </location>
</feature>
<accession>A0A2K2FNN6</accession>
<dbReference type="Gene3D" id="3.40.50.150">
    <property type="entry name" value="Vaccinia Virus protein VP39"/>
    <property type="match status" value="1"/>
</dbReference>
<feature type="transmembrane region" description="Helical" evidence="1">
    <location>
        <begin position="709"/>
        <end position="729"/>
    </location>
</feature>
<dbReference type="EMBL" id="NIOJ01000012">
    <property type="protein sequence ID" value="PNU00398.1"/>
    <property type="molecule type" value="Genomic_DNA"/>
</dbReference>
<comment type="caution">
    <text evidence="2">The sequence shown here is derived from an EMBL/GenBank/DDBJ whole genome shotgun (WGS) entry which is preliminary data.</text>
</comment>
<evidence type="ECO:0000313" key="3">
    <source>
        <dbReference type="Proteomes" id="UP000236151"/>
    </source>
</evidence>
<feature type="transmembrane region" description="Helical" evidence="1">
    <location>
        <begin position="83"/>
        <end position="101"/>
    </location>
</feature>
<keyword evidence="3" id="KW-1185">Reference proteome</keyword>
<evidence type="ECO:0000256" key="1">
    <source>
        <dbReference type="SAM" id="Phobius"/>
    </source>
</evidence>